<keyword evidence="3" id="KW-0540">Nuclease</keyword>
<dbReference type="PROSITE" id="PS50967">
    <property type="entry name" value="HRDC"/>
    <property type="match status" value="2"/>
</dbReference>
<dbReference type="GO" id="GO:0006139">
    <property type="term" value="P:nucleobase-containing compound metabolic process"/>
    <property type="evidence" value="ECO:0007669"/>
    <property type="project" value="InterPro"/>
</dbReference>
<dbReference type="PATRIC" id="fig|1121405.3.peg.3128"/>
<keyword evidence="3" id="KW-0378">Hydrolase</keyword>
<dbReference type="PANTHER" id="PTHR47649:SF1">
    <property type="entry name" value="RIBONUCLEASE D"/>
    <property type="match status" value="1"/>
</dbReference>
<dbReference type="STRING" id="897.B2D07_17105"/>
<protein>
    <submittedName>
        <fullName evidence="3">3'-5' exonuclease</fullName>
    </submittedName>
</protein>
<dbReference type="GO" id="GO:0008408">
    <property type="term" value="F:3'-5' exonuclease activity"/>
    <property type="evidence" value="ECO:0007669"/>
    <property type="project" value="InterPro"/>
</dbReference>
<dbReference type="InterPro" id="IPR012337">
    <property type="entry name" value="RNaseH-like_sf"/>
</dbReference>
<dbReference type="SMART" id="SM00341">
    <property type="entry name" value="HRDC"/>
    <property type="match status" value="2"/>
</dbReference>
<dbReference type="InterPro" id="IPR044876">
    <property type="entry name" value="HRDC_dom_sf"/>
</dbReference>
<dbReference type="PANTHER" id="PTHR47649">
    <property type="entry name" value="RIBONUCLEASE D"/>
    <property type="match status" value="1"/>
</dbReference>
<dbReference type="EMBL" id="ATHJ01000102">
    <property type="protein sequence ID" value="EPR37611.1"/>
    <property type="molecule type" value="Genomic_DNA"/>
</dbReference>
<dbReference type="Pfam" id="PF00570">
    <property type="entry name" value="HRDC"/>
    <property type="match status" value="2"/>
</dbReference>
<keyword evidence="3" id="KW-0269">Exonuclease</keyword>
<feature type="domain" description="HRDC" evidence="2">
    <location>
        <begin position="234"/>
        <end position="314"/>
    </location>
</feature>
<proteinExistence type="predicted"/>
<dbReference type="InterPro" id="IPR010997">
    <property type="entry name" value="HRDC-like_sf"/>
</dbReference>
<dbReference type="Pfam" id="PF01612">
    <property type="entry name" value="DNA_pol_A_exo1"/>
    <property type="match status" value="1"/>
</dbReference>
<dbReference type="SMART" id="SM00474">
    <property type="entry name" value="35EXOc"/>
    <property type="match status" value="1"/>
</dbReference>
<dbReference type="InterPro" id="IPR051086">
    <property type="entry name" value="RNase_D-like"/>
</dbReference>
<organism evidence="3 4">
    <name type="scientific">Desulfococcus multivorans DSM 2059</name>
    <dbReference type="NCBI Taxonomy" id="1121405"/>
    <lineage>
        <taxon>Bacteria</taxon>
        <taxon>Pseudomonadati</taxon>
        <taxon>Thermodesulfobacteriota</taxon>
        <taxon>Desulfobacteria</taxon>
        <taxon>Desulfobacterales</taxon>
        <taxon>Desulfococcaceae</taxon>
        <taxon>Desulfococcus</taxon>
    </lineage>
</organism>
<dbReference type="AlphaFoldDB" id="S7TL53"/>
<dbReference type="GO" id="GO:0000166">
    <property type="term" value="F:nucleotide binding"/>
    <property type="evidence" value="ECO:0007669"/>
    <property type="project" value="InterPro"/>
</dbReference>
<dbReference type="InterPro" id="IPR002121">
    <property type="entry name" value="HRDC_dom"/>
</dbReference>
<feature type="region of interest" description="Disordered" evidence="1">
    <location>
        <begin position="1"/>
        <end position="22"/>
    </location>
</feature>
<dbReference type="GO" id="GO:0003676">
    <property type="term" value="F:nucleic acid binding"/>
    <property type="evidence" value="ECO:0007669"/>
    <property type="project" value="InterPro"/>
</dbReference>
<dbReference type="Proteomes" id="UP000014977">
    <property type="component" value="Unassembled WGS sequence"/>
</dbReference>
<dbReference type="Gene3D" id="3.30.420.10">
    <property type="entry name" value="Ribonuclease H-like superfamily/Ribonuclease H"/>
    <property type="match status" value="1"/>
</dbReference>
<dbReference type="InterPro" id="IPR002562">
    <property type="entry name" value="3'-5'_exonuclease_dom"/>
</dbReference>
<dbReference type="Gene3D" id="1.10.150.80">
    <property type="entry name" value="HRDC domain"/>
    <property type="match status" value="2"/>
</dbReference>
<dbReference type="SUPFAM" id="SSF53098">
    <property type="entry name" value="Ribonuclease H-like"/>
    <property type="match status" value="1"/>
</dbReference>
<evidence type="ECO:0000313" key="4">
    <source>
        <dbReference type="Proteomes" id="UP000014977"/>
    </source>
</evidence>
<gene>
    <name evidence="3" type="ORF">dsmv_3039</name>
</gene>
<dbReference type="SUPFAM" id="SSF47819">
    <property type="entry name" value="HRDC-like"/>
    <property type="match status" value="2"/>
</dbReference>
<dbReference type="CDD" id="cd06142">
    <property type="entry name" value="RNaseD_exo"/>
    <property type="match status" value="1"/>
</dbReference>
<evidence type="ECO:0000313" key="3">
    <source>
        <dbReference type="EMBL" id="EPR37611.1"/>
    </source>
</evidence>
<name>S7TL53_DESML</name>
<feature type="region of interest" description="Disordered" evidence="1">
    <location>
        <begin position="401"/>
        <end position="420"/>
    </location>
</feature>
<reference evidence="3 4" key="1">
    <citation type="journal article" date="2013" name="Genome Announc.">
        <title>Draft genome sequences for three mercury-methylating, sulfate-reducing bacteria.</title>
        <authorList>
            <person name="Brown S.D."/>
            <person name="Hurt R.A.Jr."/>
            <person name="Gilmour C.C."/>
            <person name="Elias D.A."/>
        </authorList>
    </citation>
    <scope>NUCLEOTIDE SEQUENCE [LARGE SCALE GENOMIC DNA]</scope>
    <source>
        <strain evidence="3 4">DSM 2059</strain>
    </source>
</reference>
<dbReference type="OrthoDB" id="144122at2"/>
<evidence type="ECO:0000259" key="2">
    <source>
        <dbReference type="PROSITE" id="PS50967"/>
    </source>
</evidence>
<accession>S7TL53</accession>
<sequence>MEIQNPFNMPSGAEGDASGRPAHRKPRYRLIEDAASLADLIDALDGEATVGVDLEADSMYHFREKVCLIQISTERLSAVIDPLSVTDLSGLRPIFADPGVRKIFHGADYDVRSLHRDFGIEIENLFDTQIACRFLGFQESGLEAVIRSQFGVRLDKKFQKKNWSRRPLPPEMLAYAASDTRYLIPLAERLTAALREKDRLQWVEEECRLLTQVRSLPENGEPLFLRFKGAGRLHPRNLAVLEAVLRLRREIAEKKDRPLFKVFGNDSIMKIVKVRPTSAAKLERAGGLSRKQLEMYGHAVVERVREAMELPEEALPDYPHTKSPTLSPRVPERVKALKTWRDQKAADLDIDPTLILNKSLLTVLAVTHPRDAAALSAVDELKTWQREAFGEEILAVLTALRKPRKPAPKSRRRRRKKRPA</sequence>
<dbReference type="InterPro" id="IPR036397">
    <property type="entry name" value="RNaseH_sf"/>
</dbReference>
<dbReference type="RefSeq" id="WP_020878106.1">
    <property type="nucleotide sequence ID" value="NZ_ATHJ01000102.1"/>
</dbReference>
<feature type="domain" description="HRDC" evidence="2">
    <location>
        <begin position="327"/>
        <end position="407"/>
    </location>
</feature>
<keyword evidence="4" id="KW-1185">Reference proteome</keyword>
<dbReference type="eggNOG" id="COG0349">
    <property type="taxonomic scope" value="Bacteria"/>
</dbReference>
<evidence type="ECO:0000256" key="1">
    <source>
        <dbReference type="SAM" id="MobiDB-lite"/>
    </source>
</evidence>
<comment type="caution">
    <text evidence="3">The sequence shown here is derived from an EMBL/GenBank/DDBJ whole genome shotgun (WGS) entry which is preliminary data.</text>
</comment>